<keyword evidence="3" id="KW-0489">Methyltransferase</keyword>
<evidence type="ECO:0000313" key="2">
    <source>
        <dbReference type="EMBL" id="MBK6302239.1"/>
    </source>
</evidence>
<dbReference type="EMBL" id="JADJIB010000001">
    <property type="protein sequence ID" value="MBK7272347.1"/>
    <property type="molecule type" value="Genomic_DNA"/>
</dbReference>
<dbReference type="Proteomes" id="UP000718281">
    <property type="component" value="Unassembled WGS sequence"/>
</dbReference>
<dbReference type="InterPro" id="IPR041698">
    <property type="entry name" value="Methyltransf_25"/>
</dbReference>
<keyword evidence="3" id="KW-0808">Transferase</keyword>
<dbReference type="InterPro" id="IPR029063">
    <property type="entry name" value="SAM-dependent_MTases_sf"/>
</dbReference>
<evidence type="ECO:0000259" key="1">
    <source>
        <dbReference type="Pfam" id="PF13649"/>
    </source>
</evidence>
<dbReference type="PANTHER" id="PTHR12843">
    <property type="entry name" value="PROTEIN-LYSINE N-METHYLTRANSFERASE METTL10"/>
    <property type="match status" value="1"/>
</dbReference>
<feature type="domain" description="Methyltransferase" evidence="1">
    <location>
        <begin position="45"/>
        <end position="139"/>
    </location>
</feature>
<dbReference type="GO" id="GO:0008168">
    <property type="term" value="F:methyltransferase activity"/>
    <property type="evidence" value="ECO:0007669"/>
    <property type="project" value="UniProtKB-KW"/>
</dbReference>
<comment type="caution">
    <text evidence="3">The sequence shown here is derived from an EMBL/GenBank/DDBJ whole genome shotgun (WGS) entry which is preliminary data.</text>
</comment>
<organism evidence="3 5">
    <name type="scientific">Candidatus Phosphoribacter hodrii</name>
    <dbReference type="NCBI Taxonomy" id="2953743"/>
    <lineage>
        <taxon>Bacteria</taxon>
        <taxon>Bacillati</taxon>
        <taxon>Actinomycetota</taxon>
        <taxon>Actinomycetes</taxon>
        <taxon>Micrococcales</taxon>
        <taxon>Dermatophilaceae</taxon>
        <taxon>Candidatus Phosphoribacter</taxon>
    </lineage>
</organism>
<accession>A0A935ITR0</accession>
<evidence type="ECO:0000313" key="5">
    <source>
        <dbReference type="Proteomes" id="UP000726105"/>
    </source>
</evidence>
<dbReference type="Pfam" id="PF13649">
    <property type="entry name" value="Methyltransf_25"/>
    <property type="match status" value="1"/>
</dbReference>
<protein>
    <submittedName>
        <fullName evidence="3">Class I SAM-dependent methyltransferase</fullName>
    </submittedName>
</protein>
<dbReference type="AlphaFoldDB" id="A0A935ITR0"/>
<dbReference type="EMBL" id="JADIXZ010000008">
    <property type="protein sequence ID" value="MBK6302239.1"/>
    <property type="molecule type" value="Genomic_DNA"/>
</dbReference>
<dbReference type="Proteomes" id="UP000726105">
    <property type="component" value="Unassembled WGS sequence"/>
</dbReference>
<dbReference type="Gene3D" id="3.40.50.150">
    <property type="entry name" value="Vaccinia Virus protein VP39"/>
    <property type="match status" value="1"/>
</dbReference>
<dbReference type="PANTHER" id="PTHR12843:SF5">
    <property type="entry name" value="EEF1A LYSINE METHYLTRANSFERASE 2"/>
    <property type="match status" value="1"/>
</dbReference>
<name>A0A935ITR0_9MICO</name>
<dbReference type="CDD" id="cd02440">
    <property type="entry name" value="AdoMet_MTases"/>
    <property type="match status" value="1"/>
</dbReference>
<proteinExistence type="predicted"/>
<reference evidence="4 5" key="1">
    <citation type="submission" date="2020-10" db="EMBL/GenBank/DDBJ databases">
        <title>Connecting structure to function with the recovery of over 1000 high-quality activated sludge metagenome-assembled genomes encoding full-length rRNA genes using long-read sequencing.</title>
        <authorList>
            <person name="Singleton C.M."/>
            <person name="Petriglieri F."/>
            <person name="Kristensen J.M."/>
            <person name="Kirkegaard R.H."/>
            <person name="Michaelsen T.Y."/>
            <person name="Andersen M.H."/>
            <person name="Karst S.M."/>
            <person name="Dueholm M.S."/>
            <person name="Nielsen P.H."/>
            <person name="Albertsen M."/>
        </authorList>
    </citation>
    <scope>NUCLEOTIDE SEQUENCE [LARGE SCALE GENOMIC DNA]</scope>
    <source>
        <strain evidence="2">AalE_18-Q3-R2-46_BAT3C.188</strain>
        <strain evidence="3">Ega_18-Q3-R5-49_MAXAC.001</strain>
    </source>
</reference>
<dbReference type="SUPFAM" id="SSF53335">
    <property type="entry name" value="S-adenosyl-L-methionine-dependent methyltransferases"/>
    <property type="match status" value="1"/>
</dbReference>
<evidence type="ECO:0000313" key="3">
    <source>
        <dbReference type="EMBL" id="MBK7272347.1"/>
    </source>
</evidence>
<gene>
    <name evidence="2" type="ORF">IPF40_14785</name>
    <name evidence="3" type="ORF">IPI13_04010</name>
</gene>
<evidence type="ECO:0000313" key="4">
    <source>
        <dbReference type="Proteomes" id="UP000718281"/>
    </source>
</evidence>
<sequence>MTHELRDHWDRAYALGDHTRSWFQEEAAPSVAAFDAAGVTPADSVIDVGGGASRLVEGLLDLGFDDVTVLDVSPAAIQIARTRAGLRAARVTWLVTDLLEWIPTRTYAVWHDRAVLHFLVTDEDQRRYAAALDRATEPGSVAVIAGFAPDGPTQCSGLPTARHDEVSLAALVGPKWELASSGREVHRTPNDAEQSFLWTTFRRIG</sequence>
<dbReference type="GO" id="GO:0032259">
    <property type="term" value="P:methylation"/>
    <property type="evidence" value="ECO:0007669"/>
    <property type="project" value="UniProtKB-KW"/>
</dbReference>